<feature type="chain" id="PRO_5024926685" evidence="5">
    <location>
        <begin position="22"/>
        <end position="101"/>
    </location>
</feature>
<dbReference type="GO" id="GO:0020037">
    <property type="term" value="F:heme binding"/>
    <property type="evidence" value="ECO:0007669"/>
    <property type="project" value="InterPro"/>
</dbReference>
<sequence>MKTINKVILGLTLIGSLTSLAAADGATIFKKCAGCHGMNAEKKALGKSQVIKGWQASKTEAALKGYKDGSYGGPMKALMKGQVATLNDEQIKSLAKYIESK</sequence>
<evidence type="ECO:0000259" key="6">
    <source>
        <dbReference type="PROSITE" id="PS51007"/>
    </source>
</evidence>
<evidence type="ECO:0000256" key="1">
    <source>
        <dbReference type="ARBA" id="ARBA00022617"/>
    </source>
</evidence>
<dbReference type="KEGG" id="sulg:FJR48_02155"/>
<gene>
    <name evidence="7" type="ORF">FJR48_02155</name>
</gene>
<dbReference type="Gene3D" id="1.10.760.10">
    <property type="entry name" value="Cytochrome c-like domain"/>
    <property type="match status" value="1"/>
</dbReference>
<protein>
    <submittedName>
        <fullName evidence="7">C-type cytochrome</fullName>
    </submittedName>
</protein>
<reference evidence="7 8" key="1">
    <citation type="submission" date="2019-09" db="EMBL/GenBank/DDBJ databases">
        <title>Sulfurimonas gotlandica sp. nov., a chemoautotrophic and psychrotolerant epsilonproteobacterium isolated from a pelagic redoxcline, and an emended description of the genus Sulfurimonas.</title>
        <authorList>
            <person name="Wang S."/>
            <person name="Jiang L."/>
            <person name="Shao S."/>
        </authorList>
    </citation>
    <scope>NUCLEOTIDE SEQUENCE [LARGE SCALE GENOMIC DNA]</scope>
    <source>
        <strain evidence="7 8">GYSZ_1</strain>
    </source>
</reference>
<dbReference type="InterPro" id="IPR009056">
    <property type="entry name" value="Cyt_c-like_dom"/>
</dbReference>
<accession>A0A5P8NYV0</accession>
<evidence type="ECO:0000256" key="4">
    <source>
        <dbReference type="PROSITE-ProRule" id="PRU00433"/>
    </source>
</evidence>
<feature type="domain" description="Cytochrome c" evidence="6">
    <location>
        <begin position="20"/>
        <end position="101"/>
    </location>
</feature>
<dbReference type="SUPFAM" id="SSF46626">
    <property type="entry name" value="Cytochrome c"/>
    <property type="match status" value="1"/>
</dbReference>
<evidence type="ECO:0000313" key="8">
    <source>
        <dbReference type="Proteomes" id="UP000326944"/>
    </source>
</evidence>
<proteinExistence type="predicted"/>
<evidence type="ECO:0000256" key="3">
    <source>
        <dbReference type="ARBA" id="ARBA00023004"/>
    </source>
</evidence>
<dbReference type="Pfam" id="PF00034">
    <property type="entry name" value="Cytochrom_C"/>
    <property type="match status" value="1"/>
</dbReference>
<dbReference type="Proteomes" id="UP000326944">
    <property type="component" value="Chromosome"/>
</dbReference>
<name>A0A5P8NYV0_9BACT</name>
<dbReference type="AlphaFoldDB" id="A0A5P8NYV0"/>
<dbReference type="PROSITE" id="PS51007">
    <property type="entry name" value="CYTC"/>
    <property type="match status" value="1"/>
</dbReference>
<dbReference type="RefSeq" id="WP_152306534.1">
    <property type="nucleotide sequence ID" value="NZ_CP043617.1"/>
</dbReference>
<evidence type="ECO:0000313" key="7">
    <source>
        <dbReference type="EMBL" id="QFR48591.1"/>
    </source>
</evidence>
<dbReference type="EMBL" id="CP043617">
    <property type="protein sequence ID" value="QFR48591.1"/>
    <property type="molecule type" value="Genomic_DNA"/>
</dbReference>
<dbReference type="InterPro" id="IPR036909">
    <property type="entry name" value="Cyt_c-like_dom_sf"/>
</dbReference>
<dbReference type="GO" id="GO:0009055">
    <property type="term" value="F:electron transfer activity"/>
    <property type="evidence" value="ECO:0007669"/>
    <property type="project" value="InterPro"/>
</dbReference>
<dbReference type="GO" id="GO:0046872">
    <property type="term" value="F:metal ion binding"/>
    <property type="evidence" value="ECO:0007669"/>
    <property type="project" value="UniProtKB-KW"/>
</dbReference>
<evidence type="ECO:0000256" key="2">
    <source>
        <dbReference type="ARBA" id="ARBA00022723"/>
    </source>
</evidence>
<dbReference type="OrthoDB" id="5340148at2"/>
<keyword evidence="5" id="KW-0732">Signal</keyword>
<organism evidence="7 8">
    <name type="scientific">Sulfurimonas lithotrophica</name>
    <dbReference type="NCBI Taxonomy" id="2590022"/>
    <lineage>
        <taxon>Bacteria</taxon>
        <taxon>Pseudomonadati</taxon>
        <taxon>Campylobacterota</taxon>
        <taxon>Epsilonproteobacteria</taxon>
        <taxon>Campylobacterales</taxon>
        <taxon>Sulfurimonadaceae</taxon>
        <taxon>Sulfurimonas</taxon>
    </lineage>
</organism>
<keyword evidence="2 4" id="KW-0479">Metal-binding</keyword>
<evidence type="ECO:0000256" key="5">
    <source>
        <dbReference type="SAM" id="SignalP"/>
    </source>
</evidence>
<keyword evidence="8" id="KW-1185">Reference proteome</keyword>
<keyword evidence="1 4" id="KW-0349">Heme</keyword>
<feature type="signal peptide" evidence="5">
    <location>
        <begin position="1"/>
        <end position="21"/>
    </location>
</feature>
<keyword evidence="3 4" id="KW-0408">Iron</keyword>